<evidence type="ECO:0000256" key="2">
    <source>
        <dbReference type="ARBA" id="ARBA00022552"/>
    </source>
</evidence>
<feature type="domain" description="Ribosomal RNA adenine methylase transferase N-terminal" evidence="9">
    <location>
        <begin position="16"/>
        <end position="192"/>
    </location>
</feature>
<dbReference type="PANTHER" id="PTHR11727:SF7">
    <property type="entry name" value="DIMETHYLADENOSINE TRANSFERASE-RELATED"/>
    <property type="match status" value="1"/>
</dbReference>
<keyword evidence="1 7" id="KW-0963">Cytoplasm</keyword>
<evidence type="ECO:0000256" key="5">
    <source>
        <dbReference type="ARBA" id="ARBA00022691"/>
    </source>
</evidence>
<evidence type="ECO:0000256" key="7">
    <source>
        <dbReference type="HAMAP-Rule" id="MF_00607"/>
    </source>
</evidence>
<comment type="catalytic activity">
    <reaction evidence="7">
        <text>adenosine(1518)/adenosine(1519) in 16S rRNA + 4 S-adenosyl-L-methionine = N(6)-dimethyladenosine(1518)/N(6)-dimethyladenosine(1519) in 16S rRNA + 4 S-adenosyl-L-homocysteine + 4 H(+)</text>
        <dbReference type="Rhea" id="RHEA:19609"/>
        <dbReference type="Rhea" id="RHEA-COMP:10232"/>
        <dbReference type="Rhea" id="RHEA-COMP:10233"/>
        <dbReference type="ChEBI" id="CHEBI:15378"/>
        <dbReference type="ChEBI" id="CHEBI:57856"/>
        <dbReference type="ChEBI" id="CHEBI:59789"/>
        <dbReference type="ChEBI" id="CHEBI:74411"/>
        <dbReference type="ChEBI" id="CHEBI:74493"/>
        <dbReference type="EC" id="2.1.1.182"/>
    </reaction>
</comment>
<feature type="binding site" evidence="7 8">
    <location>
        <position position="36"/>
    </location>
    <ligand>
        <name>S-adenosyl-L-methionine</name>
        <dbReference type="ChEBI" id="CHEBI:59789"/>
    </ligand>
</feature>
<dbReference type="InterPro" id="IPR001737">
    <property type="entry name" value="KsgA/Erm"/>
</dbReference>
<feature type="binding site" evidence="7 8">
    <location>
        <position position="57"/>
    </location>
    <ligand>
        <name>S-adenosyl-L-methionine</name>
        <dbReference type="ChEBI" id="CHEBI:59789"/>
    </ligand>
</feature>
<dbReference type="CDD" id="cd02440">
    <property type="entry name" value="AdoMet_MTases"/>
    <property type="match status" value="1"/>
</dbReference>
<organism evidence="10">
    <name type="scientific">candidate division WOR-3 bacterium</name>
    <dbReference type="NCBI Taxonomy" id="2052148"/>
    <lineage>
        <taxon>Bacteria</taxon>
        <taxon>Bacteria division WOR-3</taxon>
    </lineage>
</organism>
<dbReference type="PROSITE" id="PS51689">
    <property type="entry name" value="SAM_RNA_A_N6_MT"/>
    <property type="match status" value="1"/>
</dbReference>
<keyword evidence="3 7" id="KW-0489">Methyltransferase</keyword>
<proteinExistence type="inferred from homology"/>
<evidence type="ECO:0000313" key="10">
    <source>
        <dbReference type="EMBL" id="HDL60357.1"/>
    </source>
</evidence>
<dbReference type="NCBIfam" id="TIGR00755">
    <property type="entry name" value="ksgA"/>
    <property type="match status" value="1"/>
</dbReference>
<dbReference type="GO" id="GO:0005829">
    <property type="term" value="C:cytosol"/>
    <property type="evidence" value="ECO:0007669"/>
    <property type="project" value="TreeGrafter"/>
</dbReference>
<dbReference type="Proteomes" id="UP000886381">
    <property type="component" value="Unassembled WGS sequence"/>
</dbReference>
<evidence type="ECO:0000256" key="8">
    <source>
        <dbReference type="PROSITE-ProRule" id="PRU01026"/>
    </source>
</evidence>
<dbReference type="InterPro" id="IPR020596">
    <property type="entry name" value="rRNA_Ade_Mease_Trfase_CS"/>
</dbReference>
<reference evidence="10" key="1">
    <citation type="journal article" date="2020" name="mSystems">
        <title>Genome- and Community-Level Interaction Insights into Carbon Utilization and Element Cycling Functions of Hydrothermarchaeota in Hydrothermal Sediment.</title>
        <authorList>
            <person name="Zhou Z."/>
            <person name="Liu Y."/>
            <person name="Xu W."/>
            <person name="Pan J."/>
            <person name="Luo Z.H."/>
            <person name="Li M."/>
        </authorList>
    </citation>
    <scope>NUCLEOTIDE SEQUENCE [LARGE SCALE GENOMIC DNA]</scope>
    <source>
        <strain evidence="10">HyVt-28</strain>
    </source>
</reference>
<dbReference type="GO" id="GO:0003723">
    <property type="term" value="F:RNA binding"/>
    <property type="evidence" value="ECO:0007669"/>
    <property type="project" value="UniProtKB-UniRule"/>
</dbReference>
<comment type="function">
    <text evidence="7">Specifically dimethylates two adjacent adenosines (A1518 and A1519) in the loop of a conserved hairpin near the 3'-end of 16S rRNA in the 30S particle. May play a critical role in biogenesis of 30S subunits.</text>
</comment>
<dbReference type="HAMAP" id="MF_00607">
    <property type="entry name" value="16SrRNA_methyltr_A"/>
    <property type="match status" value="1"/>
</dbReference>
<evidence type="ECO:0000256" key="4">
    <source>
        <dbReference type="ARBA" id="ARBA00022679"/>
    </source>
</evidence>
<feature type="binding site" evidence="7 8">
    <location>
        <position position="84"/>
    </location>
    <ligand>
        <name>S-adenosyl-L-methionine</name>
        <dbReference type="ChEBI" id="CHEBI:59789"/>
    </ligand>
</feature>
<keyword evidence="4 7" id="KW-0808">Transferase</keyword>
<feature type="binding site" evidence="7 8">
    <location>
        <position position="107"/>
    </location>
    <ligand>
        <name>S-adenosyl-L-methionine</name>
        <dbReference type="ChEBI" id="CHEBI:59789"/>
    </ligand>
</feature>
<keyword evidence="5 7" id="KW-0949">S-adenosyl-L-methionine</keyword>
<dbReference type="InterPro" id="IPR020598">
    <property type="entry name" value="rRNA_Ade_methylase_Trfase_N"/>
</dbReference>
<evidence type="ECO:0000259" key="9">
    <source>
        <dbReference type="SMART" id="SM00650"/>
    </source>
</evidence>
<dbReference type="Pfam" id="PF00398">
    <property type="entry name" value="RrnaAD"/>
    <property type="match status" value="1"/>
</dbReference>
<name>A0A7V0LU84_UNCW3</name>
<dbReference type="Gene3D" id="1.10.8.100">
    <property type="entry name" value="Ribosomal RNA adenine dimethylase-like, domain 2"/>
    <property type="match status" value="1"/>
</dbReference>
<dbReference type="EC" id="2.1.1.182" evidence="7"/>
<dbReference type="SMART" id="SM00650">
    <property type="entry name" value="rADc"/>
    <property type="match status" value="1"/>
</dbReference>
<dbReference type="SUPFAM" id="SSF53335">
    <property type="entry name" value="S-adenosyl-L-methionine-dependent methyltransferases"/>
    <property type="match status" value="1"/>
</dbReference>
<comment type="caution">
    <text evidence="10">The sequence shown here is derived from an EMBL/GenBank/DDBJ whole genome shotgun (WGS) entry which is preliminary data.</text>
</comment>
<evidence type="ECO:0000256" key="1">
    <source>
        <dbReference type="ARBA" id="ARBA00022490"/>
    </source>
</evidence>
<comment type="similarity">
    <text evidence="7">Belongs to the class I-like SAM-binding methyltransferase superfamily. rRNA adenine N(6)-methyltransferase family. RsmA subfamily.</text>
</comment>
<keyword evidence="6 7" id="KW-0694">RNA-binding</keyword>
<feature type="binding site" evidence="7 8">
    <location>
        <position position="11"/>
    </location>
    <ligand>
        <name>S-adenosyl-L-methionine</name>
        <dbReference type="ChEBI" id="CHEBI:59789"/>
    </ligand>
</feature>
<dbReference type="InterPro" id="IPR023165">
    <property type="entry name" value="rRNA_Ade_diMease-like_C"/>
</dbReference>
<gene>
    <name evidence="7 10" type="primary">rsmA</name>
    <name evidence="7" type="synonym">ksgA</name>
    <name evidence="10" type="ORF">ENH14_02755</name>
</gene>
<protein>
    <recommendedName>
        <fullName evidence="7">Ribosomal RNA small subunit methyltransferase A</fullName>
        <ecNumber evidence="7">2.1.1.182</ecNumber>
    </recommendedName>
    <alternativeName>
        <fullName evidence="7">16S rRNA (adenine(1518)-N(6)/adenine(1519)-N(6))-dimethyltransferase</fullName>
    </alternativeName>
    <alternativeName>
        <fullName evidence="7">16S rRNA dimethyladenosine transferase</fullName>
    </alternativeName>
    <alternativeName>
        <fullName evidence="7">16S rRNA dimethylase</fullName>
    </alternativeName>
    <alternativeName>
        <fullName evidence="7">S-adenosylmethionine-6-N', N'-adenosyl(rRNA) dimethyltransferase</fullName>
    </alternativeName>
</protein>
<keyword evidence="2 7" id="KW-0698">rRNA processing</keyword>
<dbReference type="AlphaFoldDB" id="A0A7V0LU84"/>
<evidence type="ECO:0000256" key="3">
    <source>
        <dbReference type="ARBA" id="ARBA00022603"/>
    </source>
</evidence>
<dbReference type="PANTHER" id="PTHR11727">
    <property type="entry name" value="DIMETHYLADENOSINE TRANSFERASE"/>
    <property type="match status" value="1"/>
</dbReference>
<comment type="caution">
    <text evidence="7 8">Lacks conserved residue(s) required for the propagation of feature annotation.</text>
</comment>
<dbReference type="EMBL" id="DRDR01000117">
    <property type="protein sequence ID" value="HDL60357.1"/>
    <property type="molecule type" value="Genomic_DNA"/>
</dbReference>
<comment type="subcellular location">
    <subcellularLocation>
        <location evidence="7">Cytoplasm</location>
    </subcellularLocation>
</comment>
<dbReference type="Gene3D" id="3.40.50.150">
    <property type="entry name" value="Vaccinia Virus protein VP39"/>
    <property type="match status" value="1"/>
</dbReference>
<accession>A0A7V0LU84</accession>
<dbReference type="InterPro" id="IPR029063">
    <property type="entry name" value="SAM-dependent_MTases_sf"/>
</dbReference>
<evidence type="ECO:0000256" key="6">
    <source>
        <dbReference type="ARBA" id="ARBA00022884"/>
    </source>
</evidence>
<dbReference type="GO" id="GO:0052908">
    <property type="term" value="F:16S rRNA (adenine(1518)-N(6)/adenine(1519)-N(6))-dimethyltransferase activity"/>
    <property type="evidence" value="ECO:0007669"/>
    <property type="project" value="UniProtKB-EC"/>
</dbReference>
<dbReference type="PROSITE" id="PS01131">
    <property type="entry name" value="RRNA_A_DIMETH"/>
    <property type="match status" value="1"/>
</dbReference>
<sequence length="260" mass="30645">MAKIRRSQVFLKDKNILRKIVDFAEVKEDDWILEIGAGKGYLTEYLMKSGAKVIAIEVDDQLVEYLKKEYALLLNHRLFLYKDDFLKIDLKNILDNHELKKIKVVSNIPYHITSPIIKKLIRNKGLFPEIYLTIQKEVAERITAGPGNKKYGALTLFVNLHYDPEILFIIKKGSFSPVPEVDSAFIKLVRKKQVILEKPERFERFVKKLFSRRRKKLKTILKEMVNDRTILEKIPEEDLSKRPEDFTLEELIKIYRVIKE</sequence>
<dbReference type="InterPro" id="IPR011530">
    <property type="entry name" value="rRNA_adenine_dimethylase"/>
</dbReference>